<protein>
    <submittedName>
        <fullName evidence="1">Uncharacterized protein</fullName>
    </submittedName>
</protein>
<dbReference type="EMBL" id="CAACVG010001765">
    <property type="protein sequence ID" value="VEN35634.1"/>
    <property type="molecule type" value="Genomic_DNA"/>
</dbReference>
<reference evidence="1 2" key="1">
    <citation type="submission" date="2019-01" db="EMBL/GenBank/DDBJ databases">
        <authorList>
            <person name="Sayadi A."/>
        </authorList>
    </citation>
    <scope>NUCLEOTIDE SEQUENCE [LARGE SCALE GENOMIC DNA]</scope>
</reference>
<evidence type="ECO:0000313" key="2">
    <source>
        <dbReference type="Proteomes" id="UP000410492"/>
    </source>
</evidence>
<name>A0A653BJH5_CALMS</name>
<keyword evidence="2" id="KW-1185">Reference proteome</keyword>
<sequence length="29" mass="3494">MRTPRCAHIKYSWNLYNPHTTVIHKLLSI</sequence>
<evidence type="ECO:0000313" key="1">
    <source>
        <dbReference type="EMBL" id="VEN35634.1"/>
    </source>
</evidence>
<proteinExistence type="predicted"/>
<dbReference type="AlphaFoldDB" id="A0A653BJH5"/>
<accession>A0A653BJH5</accession>
<gene>
    <name evidence="1" type="ORF">CALMAC_LOCUS1496</name>
</gene>
<organism evidence="1 2">
    <name type="scientific">Callosobruchus maculatus</name>
    <name type="common">Southern cowpea weevil</name>
    <name type="synonym">Pulse bruchid</name>
    <dbReference type="NCBI Taxonomy" id="64391"/>
    <lineage>
        <taxon>Eukaryota</taxon>
        <taxon>Metazoa</taxon>
        <taxon>Ecdysozoa</taxon>
        <taxon>Arthropoda</taxon>
        <taxon>Hexapoda</taxon>
        <taxon>Insecta</taxon>
        <taxon>Pterygota</taxon>
        <taxon>Neoptera</taxon>
        <taxon>Endopterygota</taxon>
        <taxon>Coleoptera</taxon>
        <taxon>Polyphaga</taxon>
        <taxon>Cucujiformia</taxon>
        <taxon>Chrysomeloidea</taxon>
        <taxon>Chrysomelidae</taxon>
        <taxon>Bruchinae</taxon>
        <taxon>Bruchini</taxon>
        <taxon>Callosobruchus</taxon>
    </lineage>
</organism>
<feature type="non-terminal residue" evidence="1">
    <location>
        <position position="29"/>
    </location>
</feature>
<dbReference type="Proteomes" id="UP000410492">
    <property type="component" value="Unassembled WGS sequence"/>
</dbReference>